<gene>
    <name evidence="2" type="ORF">IPH26_08965</name>
</gene>
<accession>A0A9D7E3B3</accession>
<comment type="caution">
    <text evidence="2">The sequence shown here is derived from an EMBL/GenBank/DDBJ whole genome shotgun (WGS) entry which is preliminary data.</text>
</comment>
<organism evidence="2 3">
    <name type="scientific">Candidatus Methylophosphatis roskildensis</name>
    <dbReference type="NCBI Taxonomy" id="2899263"/>
    <lineage>
        <taxon>Bacteria</taxon>
        <taxon>Pseudomonadati</taxon>
        <taxon>Pseudomonadota</taxon>
        <taxon>Betaproteobacteria</taxon>
        <taxon>Nitrosomonadales</taxon>
        <taxon>Sterolibacteriaceae</taxon>
        <taxon>Candidatus Methylophosphatis</taxon>
    </lineage>
</organism>
<evidence type="ECO:0000313" key="2">
    <source>
        <dbReference type="EMBL" id="MBK6973056.1"/>
    </source>
</evidence>
<evidence type="ECO:0000256" key="1">
    <source>
        <dbReference type="SAM" id="MobiDB-lite"/>
    </source>
</evidence>
<reference evidence="2" key="1">
    <citation type="submission" date="2020-10" db="EMBL/GenBank/DDBJ databases">
        <title>Connecting structure to function with the recovery of over 1000 high-quality activated sludge metagenome-assembled genomes encoding full-length rRNA genes using long-read sequencing.</title>
        <authorList>
            <person name="Singleton C.M."/>
            <person name="Petriglieri F."/>
            <person name="Kristensen J.M."/>
            <person name="Kirkegaard R.H."/>
            <person name="Michaelsen T.Y."/>
            <person name="Andersen M.H."/>
            <person name="Karst S.M."/>
            <person name="Dueholm M.S."/>
            <person name="Nielsen P.H."/>
            <person name="Albertsen M."/>
        </authorList>
    </citation>
    <scope>NUCLEOTIDE SEQUENCE</scope>
    <source>
        <strain evidence="2">Bjer_18-Q3-R1-45_BAT3C.347</strain>
    </source>
</reference>
<protein>
    <submittedName>
        <fullName evidence="2">Uncharacterized protein</fullName>
    </submittedName>
</protein>
<evidence type="ECO:0000313" key="3">
    <source>
        <dbReference type="Proteomes" id="UP000807785"/>
    </source>
</evidence>
<feature type="region of interest" description="Disordered" evidence="1">
    <location>
        <begin position="1"/>
        <end position="28"/>
    </location>
</feature>
<sequence length="81" mass="8592">MAKGTVTRMSTGSSVKRKKPTPASAKKALVAAQPERVVLNVEVKKTTRAGLNRLKLLLGMPNQAAVLDKLIREGLGAAKAR</sequence>
<dbReference type="EMBL" id="JADJEV010000003">
    <property type="protein sequence ID" value="MBK6973056.1"/>
    <property type="molecule type" value="Genomic_DNA"/>
</dbReference>
<proteinExistence type="predicted"/>
<dbReference type="AlphaFoldDB" id="A0A9D7E3B3"/>
<name>A0A9D7E3B3_9PROT</name>
<dbReference type="Proteomes" id="UP000807785">
    <property type="component" value="Unassembled WGS sequence"/>
</dbReference>